<dbReference type="Proteomes" id="UP001225605">
    <property type="component" value="Unassembled WGS sequence"/>
</dbReference>
<dbReference type="InterPro" id="IPR015422">
    <property type="entry name" value="PyrdxlP-dep_Trfase_small"/>
</dbReference>
<dbReference type="Gene3D" id="3.90.1150.10">
    <property type="entry name" value="Aspartate Aminotransferase, domain 1"/>
    <property type="match status" value="1"/>
</dbReference>
<feature type="domain" description="Aminotransferase class I/classII large" evidence="6">
    <location>
        <begin position="56"/>
        <end position="380"/>
    </location>
</feature>
<comment type="caution">
    <text evidence="7">The sequence shown here is derived from an EMBL/GenBank/DDBJ whole genome shotgun (WGS) entry which is preliminary data.</text>
</comment>
<dbReference type="EMBL" id="NSDM01000016">
    <property type="protein sequence ID" value="MDQ2588224.1"/>
    <property type="molecule type" value="Genomic_DNA"/>
</dbReference>
<accession>A0ABU0XAI8</accession>
<dbReference type="EC" id="2.6.1.-" evidence="5"/>
<evidence type="ECO:0000256" key="3">
    <source>
        <dbReference type="ARBA" id="ARBA00022679"/>
    </source>
</evidence>
<dbReference type="RefSeq" id="WP_306749860.1">
    <property type="nucleotide sequence ID" value="NZ_NSDM01000016.1"/>
</dbReference>
<dbReference type="GO" id="GO:0008483">
    <property type="term" value="F:transaminase activity"/>
    <property type="evidence" value="ECO:0007669"/>
    <property type="project" value="UniProtKB-KW"/>
</dbReference>
<dbReference type="InterPro" id="IPR051326">
    <property type="entry name" value="Kynurenine-oxoglutarate_AT"/>
</dbReference>
<dbReference type="InterPro" id="IPR015421">
    <property type="entry name" value="PyrdxlP-dep_Trfase_major"/>
</dbReference>
<protein>
    <recommendedName>
        <fullName evidence="5">Aminotransferase</fullName>
        <ecNumber evidence="5">2.6.1.-</ecNumber>
    </recommendedName>
</protein>
<dbReference type="PROSITE" id="PS00105">
    <property type="entry name" value="AA_TRANSFER_CLASS_1"/>
    <property type="match status" value="1"/>
</dbReference>
<dbReference type="InterPro" id="IPR004839">
    <property type="entry name" value="Aminotransferase_I/II_large"/>
</dbReference>
<evidence type="ECO:0000313" key="8">
    <source>
        <dbReference type="Proteomes" id="UP001225605"/>
    </source>
</evidence>
<dbReference type="SUPFAM" id="SSF53383">
    <property type="entry name" value="PLP-dependent transferases"/>
    <property type="match status" value="1"/>
</dbReference>
<proteinExistence type="inferred from homology"/>
<dbReference type="CDD" id="cd00609">
    <property type="entry name" value="AAT_like"/>
    <property type="match status" value="1"/>
</dbReference>
<sequence>MVVGVANRMRGLRQSVLGAMTVRCRQLGAVNLAQGLSQVPPPASPLAEGARDFEHLGHSYSQPEGLAVFREAAADKLKRCSGISVDPATQVVATVGATGALMATLSALLDAGDGVILFEPFYSYYPSSLQVLDLHPQPVRLVGPDFRITGESLRAAVTDRTRAMILCTPNNPTGRRLTAAELAVVAAVADEHDLLVITDEVYEDIYFDPAPHLAAAAVGNLGERTVTLSSLGKSFSVPGWRLGYASGPERLISAIRVAADSLVVCAPTPLQQIGARALGLGDDYYRDLRAMYDRKRRYLAEGFAAAGLSPNEPEGSYYLFVDCSRMGVATGAEAAEVLLEDNLVGTVPGEAFYLDAPDRPYVRACFSLPDEVLAEAVDRLASGSLTHG</sequence>
<dbReference type="InterPro" id="IPR015424">
    <property type="entry name" value="PyrdxlP-dep_Trfase"/>
</dbReference>
<keyword evidence="8" id="KW-1185">Reference proteome</keyword>
<evidence type="ECO:0000256" key="1">
    <source>
        <dbReference type="ARBA" id="ARBA00001933"/>
    </source>
</evidence>
<evidence type="ECO:0000313" key="7">
    <source>
        <dbReference type="EMBL" id="MDQ2588224.1"/>
    </source>
</evidence>
<dbReference type="Pfam" id="PF00155">
    <property type="entry name" value="Aminotran_1_2"/>
    <property type="match status" value="1"/>
</dbReference>
<dbReference type="Gene3D" id="3.40.640.10">
    <property type="entry name" value="Type I PLP-dependent aspartate aminotransferase-like (Major domain)"/>
    <property type="match status" value="1"/>
</dbReference>
<dbReference type="PANTHER" id="PTHR43807:SF20">
    <property type="entry name" value="FI04487P"/>
    <property type="match status" value="1"/>
</dbReference>
<reference evidence="7 8" key="1">
    <citation type="submission" date="2017-06" db="EMBL/GenBank/DDBJ databases">
        <title>Cultured bacterium strain Saccharothrix yanglingensis Hhs.015.</title>
        <authorList>
            <person name="Xia Y."/>
        </authorList>
    </citation>
    <scope>NUCLEOTIDE SEQUENCE [LARGE SCALE GENOMIC DNA]</scope>
    <source>
        <strain evidence="7 8">Hhs.015</strain>
    </source>
</reference>
<comment type="cofactor">
    <cofactor evidence="1 5">
        <name>pyridoxal 5'-phosphate</name>
        <dbReference type="ChEBI" id="CHEBI:597326"/>
    </cofactor>
</comment>
<evidence type="ECO:0000259" key="6">
    <source>
        <dbReference type="Pfam" id="PF00155"/>
    </source>
</evidence>
<evidence type="ECO:0000256" key="4">
    <source>
        <dbReference type="ARBA" id="ARBA00022898"/>
    </source>
</evidence>
<evidence type="ECO:0000256" key="5">
    <source>
        <dbReference type="RuleBase" id="RU000481"/>
    </source>
</evidence>
<dbReference type="PANTHER" id="PTHR43807">
    <property type="entry name" value="FI04487P"/>
    <property type="match status" value="1"/>
</dbReference>
<comment type="similarity">
    <text evidence="5">Belongs to the class-I pyridoxal-phosphate-dependent aminotransferase family.</text>
</comment>
<dbReference type="InterPro" id="IPR004838">
    <property type="entry name" value="NHTrfase_class1_PyrdxlP-BS"/>
</dbReference>
<keyword evidence="4" id="KW-0663">Pyridoxal phosphate</keyword>
<keyword evidence="3 5" id="KW-0808">Transferase</keyword>
<gene>
    <name evidence="7" type="ORF">CKY47_30515</name>
</gene>
<keyword evidence="2 5" id="KW-0032">Aminotransferase</keyword>
<organism evidence="7 8">
    <name type="scientific">Saccharothrix yanglingensis</name>
    <dbReference type="NCBI Taxonomy" id="659496"/>
    <lineage>
        <taxon>Bacteria</taxon>
        <taxon>Bacillati</taxon>
        <taxon>Actinomycetota</taxon>
        <taxon>Actinomycetes</taxon>
        <taxon>Pseudonocardiales</taxon>
        <taxon>Pseudonocardiaceae</taxon>
        <taxon>Saccharothrix</taxon>
    </lineage>
</organism>
<name>A0ABU0XAI8_9PSEU</name>
<evidence type="ECO:0000256" key="2">
    <source>
        <dbReference type="ARBA" id="ARBA00022576"/>
    </source>
</evidence>